<evidence type="ECO:0000313" key="5">
    <source>
        <dbReference type="EMBL" id="KFO30210.1"/>
    </source>
</evidence>
<gene>
    <name evidence="5" type="ORF">H920_08387</name>
</gene>
<keyword evidence="3" id="KW-0677">Repeat</keyword>
<dbReference type="InterPro" id="IPR036322">
    <property type="entry name" value="WD40_repeat_dom_sf"/>
</dbReference>
<dbReference type="InterPro" id="IPR037867">
    <property type="entry name" value="Swd2/WDR82"/>
</dbReference>
<protein>
    <submittedName>
        <fullName evidence="5">WD repeat-containing protein 82</fullName>
    </submittedName>
</protein>
<evidence type="ECO:0000313" key="6">
    <source>
        <dbReference type="Proteomes" id="UP000028990"/>
    </source>
</evidence>
<dbReference type="Gene3D" id="2.130.10.10">
    <property type="entry name" value="YVTN repeat-like/Quinoprotein amine dehydrogenase"/>
    <property type="match status" value="1"/>
</dbReference>
<dbReference type="PANTHER" id="PTHR19861:SF0">
    <property type="entry name" value="WD REPEAT-CONTAINING PROTEIN 82"/>
    <property type="match status" value="1"/>
</dbReference>
<keyword evidence="2" id="KW-0853">WD repeat</keyword>
<dbReference type="AlphaFoldDB" id="A0A091DIZ3"/>
<dbReference type="GO" id="GO:0003682">
    <property type="term" value="F:chromatin binding"/>
    <property type="evidence" value="ECO:0007669"/>
    <property type="project" value="TreeGrafter"/>
</dbReference>
<dbReference type="PANTHER" id="PTHR19861">
    <property type="entry name" value="WD40 REPEAT PROTEIN SWD2"/>
    <property type="match status" value="1"/>
</dbReference>
<dbReference type="SUPFAM" id="SSF50978">
    <property type="entry name" value="WD40 repeat-like"/>
    <property type="match status" value="1"/>
</dbReference>
<name>A0A091DIZ3_FUKDA</name>
<dbReference type="GO" id="GO:0048188">
    <property type="term" value="C:Set1C/COMPASS complex"/>
    <property type="evidence" value="ECO:0007669"/>
    <property type="project" value="TreeGrafter"/>
</dbReference>
<keyword evidence="6" id="KW-1185">Reference proteome</keyword>
<keyword evidence="4" id="KW-0539">Nucleus</keyword>
<comment type="subcellular location">
    <subcellularLocation>
        <location evidence="1">Nucleus</location>
    </subcellularLocation>
</comment>
<dbReference type="Proteomes" id="UP000028990">
    <property type="component" value="Unassembled WGS sequence"/>
</dbReference>
<dbReference type="EMBL" id="KN122465">
    <property type="protein sequence ID" value="KFO30210.1"/>
    <property type="molecule type" value="Genomic_DNA"/>
</dbReference>
<sequence>MPWPSSVLLSPATAMNLTGRALVSWSFLRVTKVFSENSDKINCFDFSPKGKTVIRSSDGDSIMSCDCRRANQRELRTGKTVSSPDPEGLILAVGVNSEMVKLYNLCSFDKESVADLKMQYGQACEWTGLKFSSDGKLILTSTNGSFFLLMEASKGVVMHTFGDYTNSKAVTLHLLQTLSLS</sequence>
<accession>A0A091DIZ3</accession>
<evidence type="ECO:0000256" key="2">
    <source>
        <dbReference type="ARBA" id="ARBA00022574"/>
    </source>
</evidence>
<evidence type="ECO:0000256" key="4">
    <source>
        <dbReference type="ARBA" id="ARBA00023242"/>
    </source>
</evidence>
<evidence type="ECO:0000256" key="1">
    <source>
        <dbReference type="ARBA" id="ARBA00004123"/>
    </source>
</evidence>
<proteinExistence type="predicted"/>
<dbReference type="InterPro" id="IPR015943">
    <property type="entry name" value="WD40/YVTN_repeat-like_dom_sf"/>
</dbReference>
<organism evidence="5 6">
    <name type="scientific">Fukomys damarensis</name>
    <name type="common">Damaraland mole rat</name>
    <name type="synonym">Cryptomys damarensis</name>
    <dbReference type="NCBI Taxonomy" id="885580"/>
    <lineage>
        <taxon>Eukaryota</taxon>
        <taxon>Metazoa</taxon>
        <taxon>Chordata</taxon>
        <taxon>Craniata</taxon>
        <taxon>Vertebrata</taxon>
        <taxon>Euteleostomi</taxon>
        <taxon>Mammalia</taxon>
        <taxon>Eutheria</taxon>
        <taxon>Euarchontoglires</taxon>
        <taxon>Glires</taxon>
        <taxon>Rodentia</taxon>
        <taxon>Hystricomorpha</taxon>
        <taxon>Bathyergidae</taxon>
        <taxon>Fukomys</taxon>
    </lineage>
</organism>
<evidence type="ECO:0000256" key="3">
    <source>
        <dbReference type="ARBA" id="ARBA00022737"/>
    </source>
</evidence>
<reference evidence="5 6" key="1">
    <citation type="submission" date="2013-11" db="EMBL/GenBank/DDBJ databases">
        <title>The Damaraland mole rat (Fukomys damarensis) genome and evolution of African mole rats.</title>
        <authorList>
            <person name="Gladyshev V.N."/>
            <person name="Fang X."/>
        </authorList>
    </citation>
    <scope>NUCLEOTIDE SEQUENCE [LARGE SCALE GENOMIC DNA]</scope>
    <source>
        <tissue evidence="5">Liver</tissue>
    </source>
</reference>